<evidence type="ECO:0000313" key="3">
    <source>
        <dbReference type="Proteomes" id="UP001190336"/>
    </source>
</evidence>
<evidence type="ECO:0000259" key="1">
    <source>
        <dbReference type="Pfam" id="PF21923"/>
    </source>
</evidence>
<organism evidence="2 3">
    <name type="scientific">[Mycobacterium] kokjensenii</name>
    <dbReference type="NCBI Taxonomy" id="3064287"/>
    <lineage>
        <taxon>Bacteria</taxon>
        <taxon>Bacillati</taxon>
        <taxon>Actinomycetota</taxon>
        <taxon>Actinomycetes</taxon>
        <taxon>Mycobacteriales</taxon>
        <taxon>Mycobacteriaceae</taxon>
        <taxon>Mycolicibacter</taxon>
    </lineage>
</organism>
<dbReference type="Gene3D" id="3.40.1520.20">
    <property type="match status" value="1"/>
</dbReference>
<name>A0ABM9L7U1_9MYCO</name>
<dbReference type="InterPro" id="IPR054121">
    <property type="entry name" value="ArfA_BON-like"/>
</dbReference>
<dbReference type="Pfam" id="PF21923">
    <property type="entry name" value="BON_like"/>
    <property type="match status" value="1"/>
</dbReference>
<proteinExistence type="predicted"/>
<sequence length="153" mass="15248">MRARLIGAALAVLLGAAGCGMPERPAPTGPEPAAATPVPVSVVRHGTEIVLAGEVADPAARRALLDAVITSSEDITVVDTVGVSLMASAPDFTAAAPVFEAAAGIADFTLHAGDDVVTLGGTVTKPDEAAIVVAAGEDAWPRARIVDEFVVGS</sequence>
<gene>
    <name evidence="2" type="ORF">MU0083_000763</name>
</gene>
<dbReference type="RefSeq" id="WP_308475687.1">
    <property type="nucleotide sequence ID" value="NZ_OY726394.1"/>
</dbReference>
<reference evidence="2 3" key="1">
    <citation type="submission" date="2023-08" db="EMBL/GenBank/DDBJ databases">
        <authorList>
            <person name="Folkvardsen B D."/>
            <person name="Norman A."/>
        </authorList>
    </citation>
    <scope>NUCLEOTIDE SEQUENCE [LARGE SCALE GENOMIC DNA]</scope>
    <source>
        <strain evidence="2 3">Mu0083</strain>
    </source>
</reference>
<accession>A0ABM9L7U1</accession>
<evidence type="ECO:0000313" key="2">
    <source>
        <dbReference type="EMBL" id="CAJ1494311.1"/>
    </source>
</evidence>
<dbReference type="Proteomes" id="UP001190336">
    <property type="component" value="Chromosome"/>
</dbReference>
<feature type="domain" description="Peptidoglycan-binding protein ArfA BON-like" evidence="1">
    <location>
        <begin position="40"/>
        <end position="83"/>
    </location>
</feature>
<dbReference type="EMBL" id="OY726394">
    <property type="protein sequence ID" value="CAJ1494311.1"/>
    <property type="molecule type" value="Genomic_DNA"/>
</dbReference>
<dbReference type="PROSITE" id="PS51257">
    <property type="entry name" value="PROKAR_LIPOPROTEIN"/>
    <property type="match status" value="1"/>
</dbReference>
<keyword evidence="3" id="KW-1185">Reference proteome</keyword>
<protein>
    <recommendedName>
        <fullName evidence="1">Peptidoglycan-binding protein ArfA BON-like domain-containing protein</fullName>
    </recommendedName>
</protein>